<dbReference type="PANTHER" id="PTHR30346">
    <property type="entry name" value="TRANSCRIPTIONAL DUAL REGULATOR HCAR-RELATED"/>
    <property type="match status" value="1"/>
</dbReference>
<dbReference type="FunFam" id="1.10.10.10:FF:000001">
    <property type="entry name" value="LysR family transcriptional regulator"/>
    <property type="match status" value="1"/>
</dbReference>
<dbReference type="SUPFAM" id="SSF53850">
    <property type="entry name" value="Periplasmic binding protein-like II"/>
    <property type="match status" value="1"/>
</dbReference>
<proteinExistence type="inferred from homology"/>
<comment type="similarity">
    <text evidence="1">Belongs to the LysR transcriptional regulatory family.</text>
</comment>
<dbReference type="EMBL" id="SMJW01000398">
    <property type="protein sequence ID" value="TDC03264.1"/>
    <property type="molecule type" value="Genomic_DNA"/>
</dbReference>
<evidence type="ECO:0000259" key="5">
    <source>
        <dbReference type="PROSITE" id="PS50931"/>
    </source>
</evidence>
<dbReference type="PANTHER" id="PTHR30346:SF0">
    <property type="entry name" value="HCA OPERON TRANSCRIPTIONAL ACTIVATOR HCAR"/>
    <property type="match status" value="1"/>
</dbReference>
<dbReference type="AlphaFoldDB" id="A0A4R4N5M7"/>
<dbReference type="Gene3D" id="3.40.190.10">
    <property type="entry name" value="Periplasmic binding protein-like II"/>
    <property type="match status" value="2"/>
</dbReference>
<dbReference type="Proteomes" id="UP000295431">
    <property type="component" value="Unassembled WGS sequence"/>
</dbReference>
<reference evidence="6 7" key="1">
    <citation type="submission" date="2019-03" db="EMBL/GenBank/DDBJ databases">
        <title>Draft genome sequences of novel Actinobacteria.</title>
        <authorList>
            <person name="Sahin N."/>
            <person name="Ay H."/>
            <person name="Saygin H."/>
        </authorList>
    </citation>
    <scope>NUCLEOTIDE SEQUENCE [LARGE SCALE GENOMIC DNA]</scope>
    <source>
        <strain evidence="6 7">DSM 45347</strain>
    </source>
</reference>
<dbReference type="InterPro" id="IPR005119">
    <property type="entry name" value="LysR_subst-bd"/>
</dbReference>
<organism evidence="6 7">
    <name type="scientific">Actinomadura bangladeshensis</name>
    <dbReference type="NCBI Taxonomy" id="453573"/>
    <lineage>
        <taxon>Bacteria</taxon>
        <taxon>Bacillati</taxon>
        <taxon>Actinomycetota</taxon>
        <taxon>Actinomycetes</taxon>
        <taxon>Streptosporangiales</taxon>
        <taxon>Thermomonosporaceae</taxon>
        <taxon>Actinomadura</taxon>
    </lineage>
</organism>
<dbReference type="Pfam" id="PF03466">
    <property type="entry name" value="LysR_substrate"/>
    <property type="match status" value="1"/>
</dbReference>
<sequence>MFTLTQLTNFVAVAEELHFGRAAERLRMTQPPLSRQIQLLEHELKVRLFDRTNRSVRLTPAGRAFLVEARRLLQQADHAAMSVRQVSSGEAGSITLGFTAASAYATLGRLLEVARAALPDVGIVLREMVTRDQVRALAEGSLDLGLVRPPVTDPDLEERPADREALLAAIPDGHPLAEGDGPLPLAEFDGRPFIMYSPAEARYFHELVISLFRQAGVSPVYAQYLSQVHSILALVGCGWGVALVPAAASRLRYAGLTFRPVDVPGPGPVELSLTWRRSNDNPALAKLLRHLDAP</sequence>
<name>A0A4R4N5M7_9ACTN</name>
<dbReference type="GO" id="GO:0003677">
    <property type="term" value="F:DNA binding"/>
    <property type="evidence" value="ECO:0007669"/>
    <property type="project" value="UniProtKB-KW"/>
</dbReference>
<keyword evidence="4" id="KW-0804">Transcription</keyword>
<keyword evidence="2" id="KW-0805">Transcription regulation</keyword>
<dbReference type="PROSITE" id="PS50931">
    <property type="entry name" value="HTH_LYSR"/>
    <property type="match status" value="1"/>
</dbReference>
<dbReference type="OrthoDB" id="3176554at2"/>
<dbReference type="SUPFAM" id="SSF46785">
    <property type="entry name" value="Winged helix' DNA-binding domain"/>
    <property type="match status" value="1"/>
</dbReference>
<dbReference type="PRINTS" id="PR00039">
    <property type="entry name" value="HTHLYSR"/>
</dbReference>
<evidence type="ECO:0000256" key="2">
    <source>
        <dbReference type="ARBA" id="ARBA00023015"/>
    </source>
</evidence>
<dbReference type="InterPro" id="IPR000847">
    <property type="entry name" value="LysR_HTH_N"/>
</dbReference>
<dbReference type="GO" id="GO:0032993">
    <property type="term" value="C:protein-DNA complex"/>
    <property type="evidence" value="ECO:0007669"/>
    <property type="project" value="TreeGrafter"/>
</dbReference>
<keyword evidence="7" id="KW-1185">Reference proteome</keyword>
<protein>
    <submittedName>
        <fullName evidence="6">LysR family transcriptional regulator</fullName>
    </submittedName>
</protein>
<evidence type="ECO:0000256" key="4">
    <source>
        <dbReference type="ARBA" id="ARBA00023163"/>
    </source>
</evidence>
<dbReference type="CDD" id="cd08447">
    <property type="entry name" value="PBP2_LTTR_aromatics_like_1"/>
    <property type="match status" value="1"/>
</dbReference>
<dbReference type="Pfam" id="PF00126">
    <property type="entry name" value="HTH_1"/>
    <property type="match status" value="1"/>
</dbReference>
<comment type="caution">
    <text evidence="6">The sequence shown here is derived from an EMBL/GenBank/DDBJ whole genome shotgun (WGS) entry which is preliminary data.</text>
</comment>
<feature type="domain" description="HTH lysR-type" evidence="5">
    <location>
        <begin position="2"/>
        <end position="59"/>
    </location>
</feature>
<evidence type="ECO:0000256" key="1">
    <source>
        <dbReference type="ARBA" id="ARBA00009437"/>
    </source>
</evidence>
<dbReference type="GO" id="GO:0003700">
    <property type="term" value="F:DNA-binding transcription factor activity"/>
    <property type="evidence" value="ECO:0007669"/>
    <property type="project" value="InterPro"/>
</dbReference>
<gene>
    <name evidence="6" type="ORF">E1284_38525</name>
</gene>
<keyword evidence="3" id="KW-0238">DNA-binding</keyword>
<dbReference type="Gene3D" id="1.10.10.10">
    <property type="entry name" value="Winged helix-like DNA-binding domain superfamily/Winged helix DNA-binding domain"/>
    <property type="match status" value="1"/>
</dbReference>
<dbReference type="InterPro" id="IPR036388">
    <property type="entry name" value="WH-like_DNA-bd_sf"/>
</dbReference>
<evidence type="ECO:0000313" key="6">
    <source>
        <dbReference type="EMBL" id="TDC03264.1"/>
    </source>
</evidence>
<evidence type="ECO:0000313" key="7">
    <source>
        <dbReference type="Proteomes" id="UP000295431"/>
    </source>
</evidence>
<dbReference type="InterPro" id="IPR036390">
    <property type="entry name" value="WH_DNA-bd_sf"/>
</dbReference>
<evidence type="ECO:0000256" key="3">
    <source>
        <dbReference type="ARBA" id="ARBA00023125"/>
    </source>
</evidence>
<dbReference type="RefSeq" id="WP_131945081.1">
    <property type="nucleotide sequence ID" value="NZ_BAAAMX010000022.1"/>
</dbReference>
<accession>A0A4R4N5M7</accession>